<dbReference type="CDD" id="cd00130">
    <property type="entry name" value="PAS"/>
    <property type="match status" value="2"/>
</dbReference>
<dbReference type="RefSeq" id="WP_062553052.1">
    <property type="nucleotide sequence ID" value="NZ_CP049250.1"/>
</dbReference>
<keyword evidence="2" id="KW-0145">Chemotaxis</keyword>
<gene>
    <name evidence="8" type="ORF">GGQ72_001494</name>
</gene>
<dbReference type="InterPro" id="IPR001610">
    <property type="entry name" value="PAC"/>
</dbReference>
<dbReference type="InterPro" id="IPR051310">
    <property type="entry name" value="MCP_chemotaxis"/>
</dbReference>
<proteinExistence type="inferred from homology"/>
<dbReference type="PROSITE" id="PS50111">
    <property type="entry name" value="CHEMOTAXIS_TRANSDUC_2"/>
    <property type="match status" value="1"/>
</dbReference>
<evidence type="ECO:0000313" key="8">
    <source>
        <dbReference type="EMBL" id="MBB4142995.1"/>
    </source>
</evidence>
<dbReference type="Proteomes" id="UP000519897">
    <property type="component" value="Unassembled WGS sequence"/>
</dbReference>
<keyword evidence="4" id="KW-0807">Transducer</keyword>
<comment type="subcellular location">
    <subcellularLocation>
        <location evidence="1">Membrane</location>
    </subcellularLocation>
</comment>
<evidence type="ECO:0000259" key="6">
    <source>
        <dbReference type="PROSITE" id="PS50112"/>
    </source>
</evidence>
<dbReference type="SMART" id="SM00091">
    <property type="entry name" value="PAS"/>
    <property type="match status" value="2"/>
</dbReference>
<name>A0A7W6PRR3_9HYPH</name>
<evidence type="ECO:0000259" key="7">
    <source>
        <dbReference type="PROSITE" id="PS50885"/>
    </source>
</evidence>
<evidence type="ECO:0000259" key="5">
    <source>
        <dbReference type="PROSITE" id="PS50111"/>
    </source>
</evidence>
<feature type="domain" description="PAS" evidence="6">
    <location>
        <begin position="5"/>
        <end position="62"/>
    </location>
</feature>
<evidence type="ECO:0000256" key="4">
    <source>
        <dbReference type="PROSITE-ProRule" id="PRU00284"/>
    </source>
</evidence>
<dbReference type="InterPro" id="IPR004089">
    <property type="entry name" value="MCPsignal_dom"/>
</dbReference>
<dbReference type="AlphaFoldDB" id="A0A7W6PRR3"/>
<dbReference type="GO" id="GO:0007165">
    <property type="term" value="P:signal transduction"/>
    <property type="evidence" value="ECO:0007669"/>
    <property type="project" value="UniProtKB-KW"/>
</dbReference>
<evidence type="ECO:0000256" key="2">
    <source>
        <dbReference type="ARBA" id="ARBA00022500"/>
    </source>
</evidence>
<dbReference type="CDD" id="cd11386">
    <property type="entry name" value="MCP_signal"/>
    <property type="match status" value="1"/>
</dbReference>
<keyword evidence="9" id="KW-1185">Reference proteome</keyword>
<dbReference type="PANTHER" id="PTHR43531:SF11">
    <property type="entry name" value="METHYL-ACCEPTING CHEMOTAXIS PROTEIN 3"/>
    <property type="match status" value="1"/>
</dbReference>
<evidence type="ECO:0000313" key="9">
    <source>
        <dbReference type="Proteomes" id="UP000519897"/>
    </source>
</evidence>
<dbReference type="InterPro" id="IPR004090">
    <property type="entry name" value="Chemotax_Me-accpt_rcpt"/>
</dbReference>
<accession>A0A7W6PRR3</accession>
<dbReference type="Gene3D" id="3.30.450.20">
    <property type="entry name" value="PAS domain"/>
    <property type="match status" value="2"/>
</dbReference>
<dbReference type="Pfam" id="PF08448">
    <property type="entry name" value="PAS_4"/>
    <property type="match status" value="1"/>
</dbReference>
<dbReference type="SMART" id="SM00086">
    <property type="entry name" value="PAC"/>
    <property type="match status" value="2"/>
</dbReference>
<dbReference type="PANTHER" id="PTHR43531">
    <property type="entry name" value="PROTEIN ICFG"/>
    <property type="match status" value="1"/>
</dbReference>
<dbReference type="PRINTS" id="PR00260">
    <property type="entry name" value="CHEMTRNSDUCR"/>
</dbReference>
<dbReference type="FunFam" id="1.10.287.950:FF:000001">
    <property type="entry name" value="Methyl-accepting chemotaxis sensory transducer"/>
    <property type="match status" value="1"/>
</dbReference>
<sequence length="598" mass="64379">MFGIGSADAKAVLEAMNRSQAIIEFKPDGTIISANENFCRTLGYQLSEIVGKHHRIFLRPEDASSKAYQELWEGLAQGRFDRRQYKRVRKDGSEIWIEASYNPVMRGGKPYKIVKFATDITEQNLRRSEDKGKLQALGQAQAVIEFSPTGEVLTANENFLNALGYQLSEIQGKHHSMFCDVQHSSSEEYRGFWSRLASGHHVCDEFLFVGKGGRRVHMQASYSSITDIGGNVFKIVAFGTDVSERVSNVQQLAGALKAMSEGDMTQALAVPFVPALETLRVDFNETSSKLRAALQTIAQNASAISAASQEIQSASNDLSKRTEQQAASVEETAAALEEITTTVADSSQRAQDAGQLVRRTKEHAENSGHVVSQAVEAMGKIEQSAGEIGNIIGVIDEIAFQTNLLALNAGVEAARAGEAGKGFAVVAQEVRELAQRSATAAKEIKALINTSNDYVKNGVNLVGSTGKALQEIVSQVVQVDGNVGAIVEASREQATGLKEINTAVNTMDQGTQQNAAMVEQTSAASHALAREAEQLFALLSQFKIGGEPMARRTGPSIAQAAAISRPVAPPPVKKMTAKIAHAFHGNAAVKSGENWEEF</sequence>
<dbReference type="PROSITE" id="PS50885">
    <property type="entry name" value="HAMP"/>
    <property type="match status" value="1"/>
</dbReference>
<dbReference type="NCBIfam" id="TIGR00229">
    <property type="entry name" value="sensory_box"/>
    <property type="match status" value="2"/>
</dbReference>
<dbReference type="InterPro" id="IPR003660">
    <property type="entry name" value="HAMP_dom"/>
</dbReference>
<evidence type="ECO:0000256" key="1">
    <source>
        <dbReference type="ARBA" id="ARBA00004370"/>
    </source>
</evidence>
<reference evidence="8 9" key="1">
    <citation type="submission" date="2020-08" db="EMBL/GenBank/DDBJ databases">
        <title>Genomic Encyclopedia of Type Strains, Phase IV (KMG-IV): sequencing the most valuable type-strain genomes for metagenomic binning, comparative biology and taxonomic classification.</title>
        <authorList>
            <person name="Goeker M."/>
        </authorList>
    </citation>
    <scope>NUCLEOTIDE SEQUENCE [LARGE SCALE GENOMIC DNA]</scope>
    <source>
        <strain evidence="8 9">DSM 29514</strain>
    </source>
</reference>
<evidence type="ECO:0000256" key="3">
    <source>
        <dbReference type="ARBA" id="ARBA00029447"/>
    </source>
</evidence>
<organism evidence="8 9">
    <name type="scientific">Rhizobium rhizoryzae</name>
    <dbReference type="NCBI Taxonomy" id="451876"/>
    <lineage>
        <taxon>Bacteria</taxon>
        <taxon>Pseudomonadati</taxon>
        <taxon>Pseudomonadota</taxon>
        <taxon>Alphaproteobacteria</taxon>
        <taxon>Hyphomicrobiales</taxon>
        <taxon>Rhizobiaceae</taxon>
        <taxon>Rhizobium/Agrobacterium group</taxon>
        <taxon>Rhizobium</taxon>
    </lineage>
</organism>
<dbReference type="Pfam" id="PF08447">
    <property type="entry name" value="PAS_3"/>
    <property type="match status" value="1"/>
</dbReference>
<dbReference type="Pfam" id="PF00015">
    <property type="entry name" value="MCPsignal"/>
    <property type="match status" value="1"/>
</dbReference>
<dbReference type="InterPro" id="IPR000014">
    <property type="entry name" value="PAS"/>
</dbReference>
<dbReference type="SMART" id="SM00283">
    <property type="entry name" value="MA"/>
    <property type="match status" value="1"/>
</dbReference>
<dbReference type="InterPro" id="IPR035965">
    <property type="entry name" value="PAS-like_dom_sf"/>
</dbReference>
<protein>
    <submittedName>
        <fullName evidence="8">Methyl-accepting chemotaxis protein</fullName>
    </submittedName>
</protein>
<dbReference type="GO" id="GO:0006935">
    <property type="term" value="P:chemotaxis"/>
    <property type="evidence" value="ECO:0007669"/>
    <property type="project" value="UniProtKB-KW"/>
</dbReference>
<dbReference type="GO" id="GO:0016020">
    <property type="term" value="C:membrane"/>
    <property type="evidence" value="ECO:0007669"/>
    <property type="project" value="UniProtKB-SubCell"/>
</dbReference>
<dbReference type="GO" id="GO:0004888">
    <property type="term" value="F:transmembrane signaling receptor activity"/>
    <property type="evidence" value="ECO:0007669"/>
    <property type="project" value="InterPro"/>
</dbReference>
<dbReference type="EMBL" id="JACIEC010000001">
    <property type="protein sequence ID" value="MBB4142995.1"/>
    <property type="molecule type" value="Genomic_DNA"/>
</dbReference>
<comment type="caution">
    <text evidence="8">The sequence shown here is derived from an EMBL/GenBank/DDBJ whole genome shotgun (WGS) entry which is preliminary data.</text>
</comment>
<comment type="similarity">
    <text evidence="3">Belongs to the methyl-accepting chemotaxis (MCP) protein family.</text>
</comment>
<dbReference type="Gene3D" id="1.10.287.950">
    <property type="entry name" value="Methyl-accepting chemotaxis protein"/>
    <property type="match status" value="1"/>
</dbReference>
<dbReference type="SUPFAM" id="SSF55785">
    <property type="entry name" value="PYP-like sensor domain (PAS domain)"/>
    <property type="match status" value="2"/>
</dbReference>
<dbReference type="PROSITE" id="PS50112">
    <property type="entry name" value="PAS"/>
    <property type="match status" value="1"/>
</dbReference>
<feature type="domain" description="HAMP" evidence="7">
    <location>
        <begin position="249"/>
        <end position="295"/>
    </location>
</feature>
<feature type="domain" description="Methyl-accepting transducer" evidence="5">
    <location>
        <begin position="300"/>
        <end position="529"/>
    </location>
</feature>
<dbReference type="InterPro" id="IPR013655">
    <property type="entry name" value="PAS_fold_3"/>
</dbReference>
<dbReference type="InterPro" id="IPR013656">
    <property type="entry name" value="PAS_4"/>
</dbReference>
<dbReference type="SUPFAM" id="SSF58104">
    <property type="entry name" value="Methyl-accepting chemotaxis protein (MCP) signaling domain"/>
    <property type="match status" value="1"/>
</dbReference>